<evidence type="ECO:0000256" key="9">
    <source>
        <dbReference type="ARBA" id="ARBA00022777"/>
    </source>
</evidence>
<keyword evidence="11 13" id="KW-0443">Lipid metabolism</keyword>
<evidence type="ECO:0000256" key="6">
    <source>
        <dbReference type="ARBA" id="ARBA00022556"/>
    </source>
</evidence>
<keyword evidence="6 13" id="KW-0441">Lipid A biosynthesis</keyword>
<keyword evidence="9 13" id="KW-0418">Kinase</keyword>
<keyword evidence="8 13" id="KW-0547">Nucleotide-binding</keyword>
<reference evidence="14 15" key="1">
    <citation type="submission" date="2024-04" db="EMBL/GenBank/DDBJ databases">
        <title>Novel species of the genus Ideonella isolated from streams.</title>
        <authorList>
            <person name="Lu H."/>
        </authorList>
    </citation>
    <scope>NUCLEOTIDE SEQUENCE [LARGE SCALE GENOMIC DNA]</scope>
    <source>
        <strain evidence="14 15">BYS139W</strain>
    </source>
</reference>
<evidence type="ECO:0000256" key="11">
    <source>
        <dbReference type="ARBA" id="ARBA00023098"/>
    </source>
</evidence>
<evidence type="ECO:0000256" key="2">
    <source>
        <dbReference type="ARBA" id="ARBA00004870"/>
    </source>
</evidence>
<evidence type="ECO:0000256" key="1">
    <source>
        <dbReference type="ARBA" id="ARBA00002274"/>
    </source>
</evidence>
<feature type="binding site" evidence="13">
    <location>
        <begin position="72"/>
        <end position="79"/>
    </location>
    <ligand>
        <name>ATP</name>
        <dbReference type="ChEBI" id="CHEBI:30616"/>
    </ligand>
</feature>
<dbReference type="PANTHER" id="PTHR42724">
    <property type="entry name" value="TETRAACYLDISACCHARIDE 4'-KINASE"/>
    <property type="match status" value="1"/>
</dbReference>
<evidence type="ECO:0000256" key="4">
    <source>
        <dbReference type="ARBA" id="ARBA00016436"/>
    </source>
</evidence>
<sequence>MPAAAGRSWRARLEQALLRQWQRPRPGPALWPLLPLQALHVAVLRLRRALYDHGLVRRHPAPRPLIVVGNLVAGGAGKTPTVLALLPLLRALGHRPGVISRGHGRREDPAQPVRLLQADDRAEDVGDEPLLIHLRGQVPVAVGRDRLRAAHALCEAHPELTVLVADDGLQHLRLRPDVSVLVFDDRGCGNGWCLPMGPLREPLPSRLPPRTLVLYSAGVASTAWPGHLGQRTLAGSLPLADWRRGLPARPLRRLMPTAAPEGARSTPNRLWAAAGLARPDRFFEMLRDAGLALERTLALPDHARLQTAPWPEDAELCVLVTEKDAVKLPSAQTGGTRLEVVRLDFDPGPAFGPALAQALQQAQAARAAAATTP</sequence>
<dbReference type="Pfam" id="PF02606">
    <property type="entry name" value="LpxK"/>
    <property type="match status" value="1"/>
</dbReference>
<keyword evidence="7 13" id="KW-0808">Transferase</keyword>
<dbReference type="EMBL" id="JBBUTF010000017">
    <property type="protein sequence ID" value="MEK8027915.1"/>
    <property type="molecule type" value="Genomic_DNA"/>
</dbReference>
<dbReference type="Proteomes" id="UP001368500">
    <property type="component" value="Unassembled WGS sequence"/>
</dbReference>
<dbReference type="NCBIfam" id="TIGR00682">
    <property type="entry name" value="lpxK"/>
    <property type="match status" value="1"/>
</dbReference>
<evidence type="ECO:0000313" key="14">
    <source>
        <dbReference type="EMBL" id="MEK8027915.1"/>
    </source>
</evidence>
<evidence type="ECO:0000256" key="7">
    <source>
        <dbReference type="ARBA" id="ARBA00022679"/>
    </source>
</evidence>
<dbReference type="GO" id="GO:0009029">
    <property type="term" value="F:lipid-A 4'-kinase activity"/>
    <property type="evidence" value="ECO:0007669"/>
    <property type="project" value="UniProtKB-EC"/>
</dbReference>
<evidence type="ECO:0000256" key="5">
    <source>
        <dbReference type="ARBA" id="ARBA00022516"/>
    </source>
</evidence>
<dbReference type="EC" id="2.7.1.130" evidence="3 13"/>
<comment type="catalytic activity">
    <reaction evidence="13">
        <text>a lipid A disaccharide + ATP = a lipid IVA + ADP + H(+)</text>
        <dbReference type="Rhea" id="RHEA:67840"/>
        <dbReference type="ChEBI" id="CHEBI:15378"/>
        <dbReference type="ChEBI" id="CHEBI:30616"/>
        <dbReference type="ChEBI" id="CHEBI:176343"/>
        <dbReference type="ChEBI" id="CHEBI:176425"/>
        <dbReference type="ChEBI" id="CHEBI:456216"/>
        <dbReference type="EC" id="2.7.1.130"/>
    </reaction>
</comment>
<dbReference type="PANTHER" id="PTHR42724:SF1">
    <property type="entry name" value="TETRAACYLDISACCHARIDE 4'-KINASE, MITOCHONDRIAL-RELATED"/>
    <property type="match status" value="1"/>
</dbReference>
<dbReference type="RefSeq" id="WP_341375722.1">
    <property type="nucleotide sequence ID" value="NZ_JBBUTF010000017.1"/>
</dbReference>
<comment type="caution">
    <text evidence="14">The sequence shown here is derived from an EMBL/GenBank/DDBJ whole genome shotgun (WGS) entry which is preliminary data.</text>
</comment>
<evidence type="ECO:0000256" key="12">
    <source>
        <dbReference type="ARBA" id="ARBA00029757"/>
    </source>
</evidence>
<comment type="pathway">
    <text evidence="2 13">Glycolipid biosynthesis; lipid IV(A) biosynthesis; lipid IV(A) from (3R)-3-hydroxytetradecanoyl-[acyl-carrier-protein] and UDP-N-acetyl-alpha-D-glucosamine: step 6/6.</text>
</comment>
<gene>
    <name evidence="13 14" type="primary">lpxK</name>
    <name evidence="14" type="ORF">AACH11_18295</name>
</gene>
<comment type="function">
    <text evidence="1 13">Transfers the gamma-phosphate of ATP to the 4'-position of a tetraacyldisaccharide 1-phosphate intermediate (termed DS-1-P) to form tetraacyldisaccharide 1,4'-bis-phosphate (lipid IVA).</text>
</comment>
<accession>A0ABU9BG45</accession>
<evidence type="ECO:0000256" key="13">
    <source>
        <dbReference type="HAMAP-Rule" id="MF_00409"/>
    </source>
</evidence>
<dbReference type="SUPFAM" id="SSF52540">
    <property type="entry name" value="P-loop containing nucleoside triphosphate hydrolases"/>
    <property type="match status" value="1"/>
</dbReference>
<keyword evidence="5 13" id="KW-0444">Lipid biosynthesis</keyword>
<evidence type="ECO:0000256" key="3">
    <source>
        <dbReference type="ARBA" id="ARBA00012071"/>
    </source>
</evidence>
<evidence type="ECO:0000313" key="15">
    <source>
        <dbReference type="Proteomes" id="UP001368500"/>
    </source>
</evidence>
<evidence type="ECO:0000256" key="10">
    <source>
        <dbReference type="ARBA" id="ARBA00022840"/>
    </source>
</evidence>
<dbReference type="InterPro" id="IPR003758">
    <property type="entry name" value="LpxK"/>
</dbReference>
<organism evidence="14 15">
    <name type="scientific">Pseudaquabacterium rugosum</name>
    <dbReference type="NCBI Taxonomy" id="2984194"/>
    <lineage>
        <taxon>Bacteria</taxon>
        <taxon>Pseudomonadati</taxon>
        <taxon>Pseudomonadota</taxon>
        <taxon>Betaproteobacteria</taxon>
        <taxon>Burkholderiales</taxon>
        <taxon>Sphaerotilaceae</taxon>
        <taxon>Pseudaquabacterium</taxon>
    </lineage>
</organism>
<keyword evidence="10 13" id="KW-0067">ATP-binding</keyword>
<protein>
    <recommendedName>
        <fullName evidence="4 13">Tetraacyldisaccharide 4'-kinase</fullName>
        <ecNumber evidence="3 13">2.7.1.130</ecNumber>
    </recommendedName>
    <alternativeName>
        <fullName evidence="12 13">Lipid A 4'-kinase</fullName>
    </alternativeName>
</protein>
<dbReference type="HAMAP" id="MF_00409">
    <property type="entry name" value="LpxK"/>
    <property type="match status" value="1"/>
</dbReference>
<evidence type="ECO:0000256" key="8">
    <source>
        <dbReference type="ARBA" id="ARBA00022741"/>
    </source>
</evidence>
<dbReference type="InterPro" id="IPR027417">
    <property type="entry name" value="P-loop_NTPase"/>
</dbReference>
<proteinExistence type="inferred from homology"/>
<comment type="similarity">
    <text evidence="13">Belongs to the LpxK family.</text>
</comment>
<keyword evidence="15" id="KW-1185">Reference proteome</keyword>
<name>A0ABU9BG45_9BURK</name>